<name>A0A195CYF8_9HYME</name>
<dbReference type="Proteomes" id="UP000078542">
    <property type="component" value="Unassembled WGS sequence"/>
</dbReference>
<evidence type="ECO:0000313" key="1">
    <source>
        <dbReference type="EMBL" id="KYN05617.1"/>
    </source>
</evidence>
<dbReference type="AlphaFoldDB" id="A0A195CYF8"/>
<organism evidence="1 2">
    <name type="scientific">Cyphomyrmex costatus</name>
    <dbReference type="NCBI Taxonomy" id="456900"/>
    <lineage>
        <taxon>Eukaryota</taxon>
        <taxon>Metazoa</taxon>
        <taxon>Ecdysozoa</taxon>
        <taxon>Arthropoda</taxon>
        <taxon>Hexapoda</taxon>
        <taxon>Insecta</taxon>
        <taxon>Pterygota</taxon>
        <taxon>Neoptera</taxon>
        <taxon>Endopterygota</taxon>
        <taxon>Hymenoptera</taxon>
        <taxon>Apocrita</taxon>
        <taxon>Aculeata</taxon>
        <taxon>Formicoidea</taxon>
        <taxon>Formicidae</taxon>
        <taxon>Myrmicinae</taxon>
        <taxon>Cyphomyrmex</taxon>
    </lineage>
</organism>
<proteinExistence type="predicted"/>
<sequence length="141" mass="15810">MRRGAERRGALARCVFAEIPQKLHRIRDLAGGSSKAVSRRAPPIRKSVCSRRTVLSVANAAGAIGIRRRRHRNAREPLPLVAAATRVAVRQERRRERRAKGGWERERGKGFIIVCTPASLTAIADNRFPDESTIGFSYDRR</sequence>
<protein>
    <submittedName>
        <fullName evidence="1">Uncharacterized protein</fullName>
    </submittedName>
</protein>
<dbReference type="EMBL" id="KQ977115">
    <property type="protein sequence ID" value="KYN05617.1"/>
    <property type="molecule type" value="Genomic_DNA"/>
</dbReference>
<evidence type="ECO:0000313" key="2">
    <source>
        <dbReference type="Proteomes" id="UP000078542"/>
    </source>
</evidence>
<reference evidence="1 2" key="1">
    <citation type="submission" date="2016-03" db="EMBL/GenBank/DDBJ databases">
        <title>Cyphomyrmex costatus WGS genome.</title>
        <authorList>
            <person name="Nygaard S."/>
            <person name="Hu H."/>
            <person name="Boomsma J."/>
            <person name="Zhang G."/>
        </authorList>
    </citation>
    <scope>NUCLEOTIDE SEQUENCE [LARGE SCALE GENOMIC DNA]</scope>
    <source>
        <strain evidence="1">MS0001</strain>
        <tissue evidence="1">Whole body</tissue>
    </source>
</reference>
<gene>
    <name evidence="1" type="ORF">ALC62_03410</name>
</gene>
<keyword evidence="2" id="KW-1185">Reference proteome</keyword>
<accession>A0A195CYF8</accession>